<feature type="domain" description="C2H2-type" evidence="9">
    <location>
        <begin position="187"/>
        <end position="214"/>
    </location>
</feature>
<feature type="domain" description="C2H2-type" evidence="9">
    <location>
        <begin position="215"/>
        <end position="242"/>
    </location>
</feature>
<dbReference type="InterPro" id="IPR036236">
    <property type="entry name" value="Znf_C2H2_sf"/>
</dbReference>
<evidence type="ECO:0000256" key="1">
    <source>
        <dbReference type="ARBA" id="ARBA00004123"/>
    </source>
</evidence>
<sequence>MASGGGSGVQSGGQPAEQVVCTPAFVFPATTAFPGFDPRQHIANFIHHVPQQPTANDMLHTSSGSKHSSSQSQHSQHTNVKIKQQRSPVTQSQTGPHLLTTAIAFPGNPLQHNTQSQQHLQPQQQQQHAILIPATAASSQVRNVSSVSFSNSTTATVWPCPACKIPYKSASELQAHLSNHTKQEKSVPCNQCGKLFASAERVRIHVRVAHGEKSCSCEICGSGFSYRCKLLDHMRTHTGTHR</sequence>
<keyword evidence="2" id="KW-0479">Metal-binding</keyword>
<dbReference type="GO" id="GO:0010468">
    <property type="term" value="P:regulation of gene expression"/>
    <property type="evidence" value="ECO:0007669"/>
    <property type="project" value="TreeGrafter"/>
</dbReference>
<evidence type="ECO:0000256" key="2">
    <source>
        <dbReference type="ARBA" id="ARBA00022723"/>
    </source>
</evidence>
<dbReference type="SUPFAM" id="SSF57667">
    <property type="entry name" value="beta-beta-alpha zinc fingers"/>
    <property type="match status" value="2"/>
</dbReference>
<protein>
    <recommendedName>
        <fullName evidence="9">C2H2-type domain-containing protein</fullName>
    </recommendedName>
</protein>
<evidence type="ECO:0000256" key="6">
    <source>
        <dbReference type="ARBA" id="ARBA00023242"/>
    </source>
</evidence>
<feature type="compositionally biased region" description="Low complexity" evidence="8">
    <location>
        <begin position="62"/>
        <end position="77"/>
    </location>
</feature>
<dbReference type="InterPro" id="IPR050331">
    <property type="entry name" value="Zinc_finger"/>
</dbReference>
<dbReference type="FunFam" id="3.30.160.60:FF:003126">
    <property type="entry name" value="Zinc finger imprinted 2"/>
    <property type="match status" value="1"/>
</dbReference>
<dbReference type="InterPro" id="IPR013087">
    <property type="entry name" value="Znf_C2H2_type"/>
</dbReference>
<feature type="region of interest" description="Disordered" evidence="8">
    <location>
        <begin position="54"/>
        <end position="126"/>
    </location>
</feature>
<comment type="subcellular location">
    <subcellularLocation>
        <location evidence="1">Nucleus</location>
    </subcellularLocation>
</comment>
<evidence type="ECO:0000313" key="11">
    <source>
        <dbReference type="Proteomes" id="UP000759131"/>
    </source>
</evidence>
<dbReference type="PROSITE" id="PS00028">
    <property type="entry name" value="ZINC_FINGER_C2H2_1"/>
    <property type="match status" value="3"/>
</dbReference>
<feature type="non-terminal residue" evidence="10">
    <location>
        <position position="242"/>
    </location>
</feature>
<evidence type="ECO:0000256" key="3">
    <source>
        <dbReference type="ARBA" id="ARBA00022737"/>
    </source>
</evidence>
<evidence type="ECO:0000256" key="7">
    <source>
        <dbReference type="PROSITE-ProRule" id="PRU00042"/>
    </source>
</evidence>
<accession>A0A7R9QFA5</accession>
<gene>
    <name evidence="10" type="ORF">OSB1V03_LOCUS19611</name>
</gene>
<proteinExistence type="predicted"/>
<dbReference type="GO" id="GO:0008270">
    <property type="term" value="F:zinc ion binding"/>
    <property type="evidence" value="ECO:0007669"/>
    <property type="project" value="UniProtKB-KW"/>
</dbReference>
<dbReference type="AlphaFoldDB" id="A0A7R9QFA5"/>
<dbReference type="Pfam" id="PF00096">
    <property type="entry name" value="zf-C2H2"/>
    <property type="match status" value="1"/>
</dbReference>
<keyword evidence="4 7" id="KW-0863">Zinc-finger</keyword>
<dbReference type="PANTHER" id="PTHR16515:SF66">
    <property type="entry name" value="C2H2-TYPE DOMAIN-CONTAINING PROTEIN"/>
    <property type="match status" value="1"/>
</dbReference>
<keyword evidence="11" id="KW-1185">Reference proteome</keyword>
<dbReference type="Proteomes" id="UP000759131">
    <property type="component" value="Unassembled WGS sequence"/>
</dbReference>
<dbReference type="SMART" id="SM00355">
    <property type="entry name" value="ZnF_C2H2"/>
    <property type="match status" value="3"/>
</dbReference>
<evidence type="ECO:0000256" key="5">
    <source>
        <dbReference type="ARBA" id="ARBA00022833"/>
    </source>
</evidence>
<dbReference type="OrthoDB" id="6077919at2759"/>
<dbReference type="GO" id="GO:0005634">
    <property type="term" value="C:nucleus"/>
    <property type="evidence" value="ECO:0007669"/>
    <property type="project" value="UniProtKB-SubCell"/>
</dbReference>
<evidence type="ECO:0000259" key="9">
    <source>
        <dbReference type="PROSITE" id="PS50157"/>
    </source>
</evidence>
<organism evidence="10">
    <name type="scientific">Medioppia subpectinata</name>
    <dbReference type="NCBI Taxonomy" id="1979941"/>
    <lineage>
        <taxon>Eukaryota</taxon>
        <taxon>Metazoa</taxon>
        <taxon>Ecdysozoa</taxon>
        <taxon>Arthropoda</taxon>
        <taxon>Chelicerata</taxon>
        <taxon>Arachnida</taxon>
        <taxon>Acari</taxon>
        <taxon>Acariformes</taxon>
        <taxon>Sarcoptiformes</taxon>
        <taxon>Oribatida</taxon>
        <taxon>Brachypylina</taxon>
        <taxon>Oppioidea</taxon>
        <taxon>Oppiidae</taxon>
        <taxon>Medioppia</taxon>
    </lineage>
</organism>
<evidence type="ECO:0000256" key="4">
    <source>
        <dbReference type="ARBA" id="ARBA00022771"/>
    </source>
</evidence>
<evidence type="ECO:0000313" key="10">
    <source>
        <dbReference type="EMBL" id="CAD7643476.1"/>
    </source>
</evidence>
<keyword evidence="3" id="KW-0677">Repeat</keyword>
<dbReference type="PROSITE" id="PS50157">
    <property type="entry name" value="ZINC_FINGER_C2H2_2"/>
    <property type="match status" value="3"/>
</dbReference>
<keyword evidence="5" id="KW-0862">Zinc</keyword>
<dbReference type="EMBL" id="OC883878">
    <property type="protein sequence ID" value="CAD7643476.1"/>
    <property type="molecule type" value="Genomic_DNA"/>
</dbReference>
<dbReference type="EMBL" id="CAJPIZ010029303">
    <property type="protein sequence ID" value="CAG2119664.1"/>
    <property type="molecule type" value="Genomic_DNA"/>
</dbReference>
<feature type="compositionally biased region" description="Low complexity" evidence="8">
    <location>
        <begin position="111"/>
        <end position="126"/>
    </location>
</feature>
<evidence type="ECO:0000256" key="8">
    <source>
        <dbReference type="SAM" id="MobiDB-lite"/>
    </source>
</evidence>
<name>A0A7R9QFA5_9ACAR</name>
<keyword evidence="6" id="KW-0539">Nucleus</keyword>
<dbReference type="PANTHER" id="PTHR16515">
    <property type="entry name" value="PR DOMAIN ZINC FINGER PROTEIN"/>
    <property type="match status" value="1"/>
</dbReference>
<dbReference type="Gene3D" id="3.30.160.60">
    <property type="entry name" value="Classic Zinc Finger"/>
    <property type="match status" value="2"/>
</dbReference>
<feature type="domain" description="C2H2-type" evidence="9">
    <location>
        <begin position="158"/>
        <end position="185"/>
    </location>
</feature>
<reference evidence="10" key="1">
    <citation type="submission" date="2020-11" db="EMBL/GenBank/DDBJ databases">
        <authorList>
            <person name="Tran Van P."/>
        </authorList>
    </citation>
    <scope>NUCLEOTIDE SEQUENCE</scope>
</reference>
<feature type="compositionally biased region" description="Polar residues" evidence="8">
    <location>
        <begin position="78"/>
        <end position="95"/>
    </location>
</feature>